<comment type="cofactor">
    <cofactor evidence="1">
        <name>NAD(+)</name>
        <dbReference type="ChEBI" id="CHEBI:57540"/>
    </cofactor>
</comment>
<protein>
    <submittedName>
        <fullName evidence="8">3-dehydroquinate synthase</fullName>
        <ecNumber evidence="8">4.2.3.4</ecNumber>
    </submittedName>
</protein>
<keyword evidence="2" id="KW-0028">Amino-acid biosynthesis</keyword>
<dbReference type="GO" id="GO:0003856">
    <property type="term" value="F:3-dehydroquinate synthase activity"/>
    <property type="evidence" value="ECO:0007669"/>
    <property type="project" value="UniProtKB-EC"/>
</dbReference>
<dbReference type="PANTHER" id="PTHR43622:SF7">
    <property type="entry name" value="3-DEHYDROQUINATE SYNTHASE, CHLOROPLASTIC"/>
    <property type="match status" value="1"/>
</dbReference>
<dbReference type="InterPro" id="IPR030960">
    <property type="entry name" value="DHQS/DOIS_N"/>
</dbReference>
<evidence type="ECO:0000259" key="6">
    <source>
        <dbReference type="Pfam" id="PF01761"/>
    </source>
</evidence>
<evidence type="ECO:0000256" key="5">
    <source>
        <dbReference type="ARBA" id="ARBA00023239"/>
    </source>
</evidence>
<feature type="domain" description="3-dehydroquinate synthase N-terminal" evidence="6">
    <location>
        <begin position="61"/>
        <end position="171"/>
    </location>
</feature>
<dbReference type="InterPro" id="IPR056179">
    <property type="entry name" value="DHQS_C"/>
</dbReference>
<dbReference type="AlphaFoldDB" id="A0A6J4IM06"/>
<reference evidence="8" key="1">
    <citation type="submission" date="2020-02" db="EMBL/GenBank/DDBJ databases">
        <authorList>
            <person name="Meier V. D."/>
        </authorList>
    </citation>
    <scope>NUCLEOTIDE SEQUENCE</scope>
    <source>
        <strain evidence="8">AVDCRST_MAG76</strain>
    </source>
</reference>
<dbReference type="SUPFAM" id="SSF56796">
    <property type="entry name" value="Dehydroquinate synthase-like"/>
    <property type="match status" value="1"/>
</dbReference>
<dbReference type="GO" id="GO:0009073">
    <property type="term" value="P:aromatic amino acid family biosynthetic process"/>
    <property type="evidence" value="ECO:0007669"/>
    <property type="project" value="UniProtKB-KW"/>
</dbReference>
<dbReference type="CDD" id="cd08195">
    <property type="entry name" value="DHQS"/>
    <property type="match status" value="1"/>
</dbReference>
<keyword evidence="5 8" id="KW-0456">Lyase</keyword>
<evidence type="ECO:0000256" key="2">
    <source>
        <dbReference type="ARBA" id="ARBA00022605"/>
    </source>
</evidence>
<dbReference type="Pfam" id="PF24621">
    <property type="entry name" value="DHQS_C"/>
    <property type="match status" value="1"/>
</dbReference>
<dbReference type="EMBL" id="CADCSZ010000157">
    <property type="protein sequence ID" value="CAA9256085.1"/>
    <property type="molecule type" value="Genomic_DNA"/>
</dbReference>
<evidence type="ECO:0000313" key="8">
    <source>
        <dbReference type="EMBL" id="CAA9256085.1"/>
    </source>
</evidence>
<name>A0A6J4IM06_9ACTN</name>
<dbReference type="Gene3D" id="1.20.1090.10">
    <property type="entry name" value="Dehydroquinate synthase-like - alpha domain"/>
    <property type="match status" value="1"/>
</dbReference>
<keyword evidence="3" id="KW-0520">NAD</keyword>
<dbReference type="GO" id="GO:0008652">
    <property type="term" value="P:amino acid biosynthetic process"/>
    <property type="evidence" value="ECO:0007669"/>
    <property type="project" value="UniProtKB-KW"/>
</dbReference>
<sequence>MTTEVEVNLTDGRGYRVLVGAGARAGLGSLLPAGTRRVAVVTQMGIGFEVDPGHEHQGFPIGSGEEAKTMATVEALCRGFASWGLTRRDCVVAVGGGVVTDTAGFAAACYHRGVPVVHVPTTLLGMVDAAIGGKAGVNLPEGKNLVGAFWQPAAVVCDLDALATLPERERRSGCGEMAKYAFLGAPDLIELDLEAAVAACVRLKGEYVASDERESVGGGAAGRRALLNYGHTLAHALEVDGAFDLRHGEAVAIGLVFAARLAERLGRIGSDRVGEHRRVVASYGLSTDVPAGHDPDRLLALMGRDKKAVDGLTFVLDGPAGCEVVPAVDAQVVRDVLVDA</sequence>
<gene>
    <name evidence="8" type="ORF">AVDCRST_MAG76-2585</name>
</gene>
<organism evidence="8">
    <name type="scientific">uncultured Acidimicrobiales bacterium</name>
    <dbReference type="NCBI Taxonomy" id="310071"/>
    <lineage>
        <taxon>Bacteria</taxon>
        <taxon>Bacillati</taxon>
        <taxon>Actinomycetota</taxon>
        <taxon>Acidimicrobiia</taxon>
        <taxon>Acidimicrobiales</taxon>
        <taxon>environmental samples</taxon>
    </lineage>
</organism>
<dbReference type="InterPro" id="IPR050071">
    <property type="entry name" value="Dehydroquinate_synthase"/>
</dbReference>
<feature type="domain" description="3-dehydroquinate synthase C-terminal" evidence="7">
    <location>
        <begin position="192"/>
        <end position="308"/>
    </location>
</feature>
<evidence type="ECO:0000256" key="4">
    <source>
        <dbReference type="ARBA" id="ARBA00023141"/>
    </source>
</evidence>
<keyword evidence="4" id="KW-0057">Aromatic amino acid biosynthesis</keyword>
<dbReference type="EC" id="4.2.3.4" evidence="8"/>
<evidence type="ECO:0000256" key="3">
    <source>
        <dbReference type="ARBA" id="ARBA00023027"/>
    </source>
</evidence>
<evidence type="ECO:0000256" key="1">
    <source>
        <dbReference type="ARBA" id="ARBA00001911"/>
    </source>
</evidence>
<evidence type="ECO:0000259" key="7">
    <source>
        <dbReference type="Pfam" id="PF24621"/>
    </source>
</evidence>
<accession>A0A6J4IM06</accession>
<dbReference type="Pfam" id="PF01761">
    <property type="entry name" value="DHQ_synthase"/>
    <property type="match status" value="1"/>
</dbReference>
<proteinExistence type="predicted"/>
<dbReference type="PANTHER" id="PTHR43622">
    <property type="entry name" value="3-DEHYDROQUINATE SYNTHASE"/>
    <property type="match status" value="1"/>
</dbReference>
<dbReference type="Gene3D" id="3.40.50.1970">
    <property type="match status" value="1"/>
</dbReference>